<dbReference type="AlphaFoldDB" id="A0A2T0TWT9"/>
<gene>
    <name evidence="11" type="ORF">LY71_104160</name>
</gene>
<feature type="transmembrane region" description="Helical" evidence="9">
    <location>
        <begin position="373"/>
        <end position="393"/>
    </location>
</feature>
<dbReference type="InterPro" id="IPR011009">
    <property type="entry name" value="Kinase-like_dom_sf"/>
</dbReference>
<dbReference type="PANTHER" id="PTHR43289:SF6">
    <property type="entry name" value="SERINE_THREONINE-PROTEIN KINASE NEKL-3"/>
    <property type="match status" value="1"/>
</dbReference>
<keyword evidence="2 11" id="KW-0723">Serine/threonine-protein kinase</keyword>
<evidence type="ECO:0000256" key="9">
    <source>
        <dbReference type="SAM" id="Phobius"/>
    </source>
</evidence>
<comment type="caution">
    <text evidence="11">The sequence shown here is derived from an EMBL/GenBank/DDBJ whole genome shotgun (WGS) entry which is preliminary data.</text>
</comment>
<feature type="binding site" evidence="7">
    <location>
        <position position="44"/>
    </location>
    <ligand>
        <name>ATP</name>
        <dbReference type="ChEBI" id="CHEBI:30616"/>
    </ligand>
</feature>
<dbReference type="PROSITE" id="PS00107">
    <property type="entry name" value="PROTEIN_KINASE_ATP"/>
    <property type="match status" value="1"/>
</dbReference>
<keyword evidence="5 11" id="KW-0418">Kinase</keyword>
<organism evidence="11 12">
    <name type="scientific">Geodermatophilus tzadiensis</name>
    <dbReference type="NCBI Taxonomy" id="1137988"/>
    <lineage>
        <taxon>Bacteria</taxon>
        <taxon>Bacillati</taxon>
        <taxon>Actinomycetota</taxon>
        <taxon>Actinomycetes</taxon>
        <taxon>Geodermatophilales</taxon>
        <taxon>Geodermatophilaceae</taxon>
        <taxon>Geodermatophilus</taxon>
    </lineage>
</organism>
<keyword evidence="9" id="KW-1133">Transmembrane helix</keyword>
<keyword evidence="12" id="KW-1185">Reference proteome</keyword>
<dbReference type="PROSITE" id="PS00108">
    <property type="entry name" value="PROTEIN_KINASE_ST"/>
    <property type="match status" value="1"/>
</dbReference>
<accession>A0A2T0TWT9</accession>
<dbReference type="SUPFAM" id="SSF56112">
    <property type="entry name" value="Protein kinase-like (PK-like)"/>
    <property type="match status" value="1"/>
</dbReference>
<reference evidence="11 12" key="1">
    <citation type="submission" date="2018-03" db="EMBL/GenBank/DDBJ databases">
        <title>Genomic Encyclopedia of Archaeal and Bacterial Type Strains, Phase II (KMG-II): from individual species to whole genera.</title>
        <authorList>
            <person name="Goeker M."/>
        </authorList>
    </citation>
    <scope>NUCLEOTIDE SEQUENCE [LARGE SCALE GENOMIC DNA]</scope>
    <source>
        <strain evidence="11 12">DSM 45416</strain>
    </source>
</reference>
<name>A0A2T0TWT9_9ACTN</name>
<dbReference type="InterPro" id="IPR017441">
    <property type="entry name" value="Protein_kinase_ATP_BS"/>
</dbReference>
<evidence type="ECO:0000256" key="4">
    <source>
        <dbReference type="ARBA" id="ARBA00022741"/>
    </source>
</evidence>
<evidence type="ECO:0000256" key="7">
    <source>
        <dbReference type="PROSITE-ProRule" id="PRU10141"/>
    </source>
</evidence>
<dbReference type="GO" id="GO:0004674">
    <property type="term" value="F:protein serine/threonine kinase activity"/>
    <property type="evidence" value="ECO:0007669"/>
    <property type="project" value="UniProtKB-KW"/>
</dbReference>
<dbReference type="PANTHER" id="PTHR43289">
    <property type="entry name" value="MITOGEN-ACTIVATED PROTEIN KINASE KINASE KINASE 20-RELATED"/>
    <property type="match status" value="1"/>
</dbReference>
<evidence type="ECO:0000256" key="2">
    <source>
        <dbReference type="ARBA" id="ARBA00022527"/>
    </source>
</evidence>
<dbReference type="OrthoDB" id="9801841at2"/>
<dbReference type="PROSITE" id="PS50011">
    <property type="entry name" value="PROTEIN_KINASE_DOM"/>
    <property type="match status" value="1"/>
</dbReference>
<proteinExistence type="predicted"/>
<evidence type="ECO:0000256" key="8">
    <source>
        <dbReference type="SAM" id="MobiDB-lite"/>
    </source>
</evidence>
<dbReference type="SMART" id="SM00220">
    <property type="entry name" value="S_TKc"/>
    <property type="match status" value="1"/>
</dbReference>
<dbReference type="InterPro" id="IPR000719">
    <property type="entry name" value="Prot_kinase_dom"/>
</dbReference>
<evidence type="ECO:0000259" key="10">
    <source>
        <dbReference type="PROSITE" id="PS50011"/>
    </source>
</evidence>
<evidence type="ECO:0000313" key="12">
    <source>
        <dbReference type="Proteomes" id="UP000239210"/>
    </source>
</evidence>
<protein>
    <recommendedName>
        <fullName evidence="1">non-specific serine/threonine protein kinase</fullName>
        <ecNumber evidence="1">2.7.11.1</ecNumber>
    </recommendedName>
</protein>
<dbReference type="EMBL" id="PVTG01000004">
    <property type="protein sequence ID" value="PRY50123.1"/>
    <property type="molecule type" value="Genomic_DNA"/>
</dbReference>
<dbReference type="Proteomes" id="UP000239210">
    <property type="component" value="Unassembled WGS sequence"/>
</dbReference>
<sequence>MQADRQRIADALPAYDIGEVLGQGGWGVVVAGHHRHLDRSVAIKQLPTAAAADVAVRRRFTAEARVLASLDHPHVVPVYDFVEREDLCLLVMEQLPGGTLRERATTTGFTATGAVAVCLACAAGLNAAHVRGVLHRDVKPENMLFAASGAVKVTDFGIAKVLGGADTMLTRAGDVVGTPSYIAPEQVRGEELSPATDVYALATMLYELLSGELPFTADGDVMSLLFKHAYAAPVPLLDVTPDVPAEVAAVVMRGLATEPAERYATAEAFGVALAEAGTRAWGANWLSADGMPVVLGAERIVAPTRGATPPSPLRTGPAAALPPAAGPTARSAVTAGPGPVREQTPAPAVPEPALPEPAAEEPDEDEPPRRRPVVVAVVVVLVLLLAVLAVWLLPRLFTVYGSPAGTPAGGPGTDPPAVTAT</sequence>
<keyword evidence="4 7" id="KW-0547">Nucleotide-binding</keyword>
<feature type="region of interest" description="Disordered" evidence="8">
    <location>
        <begin position="305"/>
        <end position="369"/>
    </location>
</feature>
<keyword evidence="9" id="KW-0812">Transmembrane</keyword>
<evidence type="ECO:0000256" key="5">
    <source>
        <dbReference type="ARBA" id="ARBA00022777"/>
    </source>
</evidence>
<keyword evidence="9" id="KW-0472">Membrane</keyword>
<evidence type="ECO:0000313" key="11">
    <source>
        <dbReference type="EMBL" id="PRY50123.1"/>
    </source>
</evidence>
<dbReference type="RefSeq" id="WP_106276365.1">
    <property type="nucleotide sequence ID" value="NZ_PVTG01000004.1"/>
</dbReference>
<dbReference type="GO" id="GO:0005524">
    <property type="term" value="F:ATP binding"/>
    <property type="evidence" value="ECO:0007669"/>
    <property type="project" value="UniProtKB-UniRule"/>
</dbReference>
<feature type="compositionally biased region" description="Low complexity" evidence="8">
    <location>
        <begin position="313"/>
        <end position="330"/>
    </location>
</feature>
<dbReference type="Gene3D" id="1.10.510.10">
    <property type="entry name" value="Transferase(Phosphotransferase) domain 1"/>
    <property type="match status" value="1"/>
</dbReference>
<keyword evidence="3" id="KW-0808">Transferase</keyword>
<feature type="domain" description="Protein kinase" evidence="10">
    <location>
        <begin position="15"/>
        <end position="286"/>
    </location>
</feature>
<dbReference type="Gene3D" id="3.30.200.20">
    <property type="entry name" value="Phosphorylase Kinase, domain 1"/>
    <property type="match status" value="1"/>
</dbReference>
<dbReference type="CDD" id="cd14014">
    <property type="entry name" value="STKc_PknB_like"/>
    <property type="match status" value="1"/>
</dbReference>
<dbReference type="EC" id="2.7.11.1" evidence="1"/>
<evidence type="ECO:0000256" key="3">
    <source>
        <dbReference type="ARBA" id="ARBA00022679"/>
    </source>
</evidence>
<keyword evidence="6 7" id="KW-0067">ATP-binding</keyword>
<evidence type="ECO:0000256" key="6">
    <source>
        <dbReference type="ARBA" id="ARBA00022840"/>
    </source>
</evidence>
<dbReference type="Pfam" id="PF00069">
    <property type="entry name" value="Pkinase"/>
    <property type="match status" value="1"/>
</dbReference>
<evidence type="ECO:0000256" key="1">
    <source>
        <dbReference type="ARBA" id="ARBA00012513"/>
    </source>
</evidence>
<dbReference type="InterPro" id="IPR008271">
    <property type="entry name" value="Ser/Thr_kinase_AS"/>
</dbReference>